<dbReference type="PRINTS" id="PR00722">
    <property type="entry name" value="CHYMOTRYPSIN"/>
</dbReference>
<comment type="caution">
    <text evidence="9">The sequence shown here is derived from an EMBL/GenBank/DDBJ whole genome shotgun (WGS) entry which is preliminary data.</text>
</comment>
<dbReference type="InterPro" id="IPR001254">
    <property type="entry name" value="Trypsin_dom"/>
</dbReference>
<accession>A0A8J4TGC5</accession>
<evidence type="ECO:0000313" key="9">
    <source>
        <dbReference type="EMBL" id="KAF5890183.1"/>
    </source>
</evidence>
<keyword evidence="1 6" id="KW-0645">Protease</keyword>
<proteinExistence type="predicted"/>
<dbReference type="PROSITE" id="PS00134">
    <property type="entry name" value="TRYPSIN_HIS"/>
    <property type="match status" value="1"/>
</dbReference>
<keyword evidence="3 6" id="KW-0378">Hydrolase</keyword>
<evidence type="ECO:0000256" key="6">
    <source>
        <dbReference type="RuleBase" id="RU363034"/>
    </source>
</evidence>
<dbReference type="InterPro" id="IPR018114">
    <property type="entry name" value="TRYPSIN_HIS"/>
</dbReference>
<evidence type="ECO:0000256" key="3">
    <source>
        <dbReference type="ARBA" id="ARBA00022801"/>
    </source>
</evidence>
<protein>
    <submittedName>
        <fullName evidence="9">Serine protease 27-like</fullName>
    </submittedName>
</protein>
<sequence>MLKFQCVVVVLVLYLEGSFSQLNVCGHAPFNSRIVGGQNSTPGAWPWQASLQSPSYGGHFCGGSLINDKYILTAAHCVNSISMSGLTVYLGKQTLSGSNPNQIVRGVTEVIIHPDYNSATLNNDIALLLLNSSVTFSGYITPVCLAGQGSTLSAGTNSWITGWGNTATGVQLASPGVLQEAMVPIVDTNVCNLLLGFGSITPNMVCAGYLQKGGTDTCQGDSGGPLVTKQGAAWIQTGITSWGIDCAQPYKPGVYTLLTPYRQWISTKITQNPPGFVTKRNPVTAYLGKVTFTGINSHQVTRRVEKVILHPKYNSTTKDNDIALLRLHASVTFSKYITPVCLAGLDSVLPENTISWVTGWGNVNSTVPSSSLQEAMVPILNEEICRYLLSPGILTTNMICAGYRNGGPRICQ</sequence>
<keyword evidence="10" id="KW-1185">Reference proteome</keyword>
<evidence type="ECO:0000256" key="7">
    <source>
        <dbReference type="SAM" id="SignalP"/>
    </source>
</evidence>
<organism evidence="9 10">
    <name type="scientific">Clarias magur</name>
    <name type="common">Asian catfish</name>
    <name type="synonym">Macropteronotus magur</name>
    <dbReference type="NCBI Taxonomy" id="1594786"/>
    <lineage>
        <taxon>Eukaryota</taxon>
        <taxon>Metazoa</taxon>
        <taxon>Chordata</taxon>
        <taxon>Craniata</taxon>
        <taxon>Vertebrata</taxon>
        <taxon>Euteleostomi</taxon>
        <taxon>Actinopterygii</taxon>
        <taxon>Neopterygii</taxon>
        <taxon>Teleostei</taxon>
        <taxon>Ostariophysi</taxon>
        <taxon>Siluriformes</taxon>
        <taxon>Clariidae</taxon>
        <taxon>Clarias</taxon>
    </lineage>
</organism>
<feature type="signal peptide" evidence="7">
    <location>
        <begin position="1"/>
        <end position="20"/>
    </location>
</feature>
<keyword evidence="5" id="KW-1015">Disulfide bond</keyword>
<dbReference type="GO" id="GO:0006508">
    <property type="term" value="P:proteolysis"/>
    <property type="evidence" value="ECO:0007669"/>
    <property type="project" value="UniProtKB-KW"/>
</dbReference>
<feature type="domain" description="Peptidase S1" evidence="8">
    <location>
        <begin position="34"/>
        <end position="270"/>
    </location>
</feature>
<keyword evidence="2 7" id="KW-0732">Signal</keyword>
<dbReference type="PANTHER" id="PTHR24252:SF7">
    <property type="entry name" value="HYALIN"/>
    <property type="match status" value="1"/>
</dbReference>
<feature type="domain" description="Peptidase S1" evidence="8">
    <location>
        <begin position="283"/>
        <end position="412"/>
    </location>
</feature>
<gene>
    <name evidence="9" type="primary">prss60.2</name>
    <name evidence="9" type="ORF">DAT39_020116</name>
</gene>
<dbReference type="CDD" id="cd00190">
    <property type="entry name" value="Tryp_SPc"/>
    <property type="match status" value="2"/>
</dbReference>
<reference evidence="9" key="1">
    <citation type="submission" date="2020-07" db="EMBL/GenBank/DDBJ databases">
        <title>Clarias magur genome sequencing, assembly and annotation.</title>
        <authorList>
            <person name="Kushwaha B."/>
            <person name="Kumar R."/>
            <person name="Das P."/>
            <person name="Joshi C.G."/>
            <person name="Kumar D."/>
            <person name="Nagpure N.S."/>
            <person name="Pandey M."/>
            <person name="Agarwal S."/>
            <person name="Srivastava S."/>
            <person name="Singh M."/>
            <person name="Sahoo L."/>
            <person name="Jayasankar P."/>
            <person name="Meher P.K."/>
            <person name="Koringa P.G."/>
            <person name="Iquebal M.A."/>
            <person name="Das S.P."/>
            <person name="Bit A."/>
            <person name="Patnaik S."/>
            <person name="Patel N."/>
            <person name="Shah T.M."/>
            <person name="Hinsu A."/>
            <person name="Jena J.K."/>
        </authorList>
    </citation>
    <scope>NUCLEOTIDE SEQUENCE</scope>
    <source>
        <strain evidence="9">CIFAMagur01</strain>
        <tissue evidence="9">Testis</tissue>
    </source>
</reference>
<dbReference type="Proteomes" id="UP000727407">
    <property type="component" value="Unassembled WGS sequence"/>
</dbReference>
<dbReference type="AlphaFoldDB" id="A0A8J4TGC5"/>
<dbReference type="SUPFAM" id="SSF50494">
    <property type="entry name" value="Trypsin-like serine proteases"/>
    <property type="match status" value="2"/>
</dbReference>
<evidence type="ECO:0000313" key="10">
    <source>
        <dbReference type="Proteomes" id="UP000727407"/>
    </source>
</evidence>
<evidence type="ECO:0000256" key="2">
    <source>
        <dbReference type="ARBA" id="ARBA00022729"/>
    </source>
</evidence>
<dbReference type="InterPro" id="IPR033116">
    <property type="entry name" value="TRYPSIN_SER"/>
</dbReference>
<dbReference type="InterPro" id="IPR009003">
    <property type="entry name" value="Peptidase_S1_PA"/>
</dbReference>
<dbReference type="InterPro" id="IPR043504">
    <property type="entry name" value="Peptidase_S1_PA_chymotrypsin"/>
</dbReference>
<dbReference type="PROSITE" id="PS00135">
    <property type="entry name" value="TRYPSIN_SER"/>
    <property type="match status" value="1"/>
</dbReference>
<dbReference type="SMART" id="SM00020">
    <property type="entry name" value="Tryp_SPc"/>
    <property type="match status" value="2"/>
</dbReference>
<dbReference type="PROSITE" id="PS50240">
    <property type="entry name" value="TRYPSIN_DOM"/>
    <property type="match status" value="2"/>
</dbReference>
<feature type="non-terminal residue" evidence="9">
    <location>
        <position position="1"/>
    </location>
</feature>
<keyword evidence="4 6" id="KW-0720">Serine protease</keyword>
<dbReference type="Pfam" id="PF00089">
    <property type="entry name" value="Trypsin"/>
    <property type="match status" value="2"/>
</dbReference>
<dbReference type="FunFam" id="2.40.10.10:FF:000024">
    <property type="entry name" value="Serine protease 53"/>
    <property type="match status" value="1"/>
</dbReference>
<dbReference type="PANTHER" id="PTHR24252">
    <property type="entry name" value="ACROSIN-RELATED"/>
    <property type="match status" value="1"/>
</dbReference>
<dbReference type="GO" id="GO:0004252">
    <property type="term" value="F:serine-type endopeptidase activity"/>
    <property type="evidence" value="ECO:0007669"/>
    <property type="project" value="InterPro"/>
</dbReference>
<dbReference type="InterPro" id="IPR001314">
    <property type="entry name" value="Peptidase_S1A"/>
</dbReference>
<evidence type="ECO:0000256" key="5">
    <source>
        <dbReference type="ARBA" id="ARBA00023157"/>
    </source>
</evidence>
<name>A0A8J4TGC5_CLAMG</name>
<evidence type="ECO:0000256" key="1">
    <source>
        <dbReference type="ARBA" id="ARBA00022670"/>
    </source>
</evidence>
<dbReference type="Gene3D" id="2.40.10.10">
    <property type="entry name" value="Trypsin-like serine proteases"/>
    <property type="match status" value="2"/>
</dbReference>
<evidence type="ECO:0000259" key="8">
    <source>
        <dbReference type="PROSITE" id="PS50240"/>
    </source>
</evidence>
<dbReference type="EMBL" id="QNUK01000714">
    <property type="protein sequence ID" value="KAF5890183.1"/>
    <property type="molecule type" value="Genomic_DNA"/>
</dbReference>
<evidence type="ECO:0000256" key="4">
    <source>
        <dbReference type="ARBA" id="ARBA00022825"/>
    </source>
</evidence>
<feature type="chain" id="PRO_5035268496" evidence="7">
    <location>
        <begin position="21"/>
        <end position="412"/>
    </location>
</feature>
<dbReference type="OrthoDB" id="10002959at2759"/>